<reference evidence="8 9" key="1">
    <citation type="submission" date="2019-09" db="EMBL/GenBank/DDBJ databases">
        <title>Distinct polysaccharide growth profiles of human intestinal Prevotella copri isolates.</title>
        <authorList>
            <person name="Fehlner-Peach H."/>
            <person name="Magnabosco C."/>
            <person name="Raghavan V."/>
            <person name="Scher J.U."/>
            <person name="Tett A."/>
            <person name="Cox L.M."/>
            <person name="Gottsegen C."/>
            <person name="Watters A."/>
            <person name="Wiltshire- Gordon J.D."/>
            <person name="Segata N."/>
            <person name="Bonneau R."/>
            <person name="Littman D.R."/>
        </authorList>
    </citation>
    <scope>NUCLEOTIDE SEQUENCE [LARGE SCALE GENOMIC DNA]</scope>
    <source>
        <strain evidence="9">iA622</strain>
    </source>
</reference>
<dbReference type="GO" id="GO:0004150">
    <property type="term" value="F:dihydroneopterin aldolase activity"/>
    <property type="evidence" value="ECO:0007669"/>
    <property type="project" value="UniProtKB-UniRule"/>
</dbReference>
<evidence type="ECO:0000256" key="1">
    <source>
        <dbReference type="ARBA" id="ARBA00001353"/>
    </source>
</evidence>
<comment type="pathway">
    <text evidence="2 6">Cofactor biosynthesis; tetrahydrofolate biosynthesis; 2-amino-4-hydroxy-6-hydroxymethyl-7,8-dihydropteridine diphosphate from 7,8-dihydroneopterin triphosphate: step 3/4.</text>
</comment>
<comment type="catalytic activity">
    <reaction evidence="1 6">
        <text>7,8-dihydroneopterin = 6-hydroxymethyl-7,8-dihydropterin + glycolaldehyde</text>
        <dbReference type="Rhea" id="RHEA:10540"/>
        <dbReference type="ChEBI" id="CHEBI:17001"/>
        <dbReference type="ChEBI" id="CHEBI:17071"/>
        <dbReference type="ChEBI" id="CHEBI:44841"/>
        <dbReference type="EC" id="4.1.2.25"/>
    </reaction>
</comment>
<accession>A0A6G1U1N2</accession>
<dbReference type="Proteomes" id="UP000480425">
    <property type="component" value="Unassembled WGS sequence"/>
</dbReference>
<gene>
    <name evidence="8" type="primary">folB</name>
    <name evidence="8" type="ORF">F7D73_10280</name>
</gene>
<keyword evidence="4 6" id="KW-0289">Folate biosynthesis</keyword>
<dbReference type="EMBL" id="VZCB01000079">
    <property type="protein sequence ID" value="MQN81327.1"/>
    <property type="molecule type" value="Genomic_DNA"/>
</dbReference>
<dbReference type="InterPro" id="IPR006156">
    <property type="entry name" value="Dihydroneopterin_aldolase"/>
</dbReference>
<dbReference type="CDD" id="cd00534">
    <property type="entry name" value="DHNA_DHNTPE"/>
    <property type="match status" value="1"/>
</dbReference>
<dbReference type="PANTHER" id="PTHR42844">
    <property type="entry name" value="DIHYDRONEOPTERIN ALDOLASE 1-RELATED"/>
    <property type="match status" value="1"/>
</dbReference>
<evidence type="ECO:0000256" key="6">
    <source>
        <dbReference type="RuleBase" id="RU362079"/>
    </source>
</evidence>
<comment type="caution">
    <text evidence="8">The sequence shown here is derived from an EMBL/GenBank/DDBJ whole genome shotgun (WGS) entry which is preliminary data.</text>
</comment>
<dbReference type="PANTHER" id="PTHR42844:SF1">
    <property type="entry name" value="DIHYDRONEOPTERIN ALDOLASE 1-RELATED"/>
    <property type="match status" value="1"/>
</dbReference>
<dbReference type="SMART" id="SM00905">
    <property type="entry name" value="FolB"/>
    <property type="match status" value="1"/>
</dbReference>
<dbReference type="UniPathway" id="UPA00077">
    <property type="reaction ID" value="UER00154"/>
</dbReference>
<evidence type="ECO:0000256" key="3">
    <source>
        <dbReference type="ARBA" id="ARBA00005708"/>
    </source>
</evidence>
<evidence type="ECO:0000313" key="8">
    <source>
        <dbReference type="EMBL" id="MQN81327.1"/>
    </source>
</evidence>
<evidence type="ECO:0000256" key="4">
    <source>
        <dbReference type="ARBA" id="ARBA00022909"/>
    </source>
</evidence>
<comment type="similarity">
    <text evidence="3 6">Belongs to the DHNA family.</text>
</comment>
<dbReference type="Gene3D" id="3.30.1130.10">
    <property type="match status" value="1"/>
</dbReference>
<evidence type="ECO:0000259" key="7">
    <source>
        <dbReference type="SMART" id="SM00905"/>
    </source>
</evidence>
<evidence type="ECO:0000256" key="5">
    <source>
        <dbReference type="ARBA" id="ARBA00023239"/>
    </source>
</evidence>
<dbReference type="AlphaFoldDB" id="A0A6G1U1N2"/>
<organism evidence="8 9">
    <name type="scientific">Segatella copri</name>
    <dbReference type="NCBI Taxonomy" id="165179"/>
    <lineage>
        <taxon>Bacteria</taxon>
        <taxon>Pseudomonadati</taxon>
        <taxon>Bacteroidota</taxon>
        <taxon>Bacteroidia</taxon>
        <taxon>Bacteroidales</taxon>
        <taxon>Prevotellaceae</taxon>
        <taxon>Segatella</taxon>
    </lineage>
</organism>
<dbReference type="OrthoDB" id="9803748at2"/>
<sequence length="125" mass="14065">MSVSSRIYLKNARFHAYHGVLPQERTVGNNYVVNLVVDYDFTDAMETDELSATINYAELYEIIKEEMAIPSKLLEHVAGRIGKRLFSEFSAIRQMQLAITKENPPFGADCDGAGVEVVLTNDKTY</sequence>
<evidence type="ECO:0000313" key="9">
    <source>
        <dbReference type="Proteomes" id="UP000480425"/>
    </source>
</evidence>
<feature type="domain" description="Dihydroneopterin aldolase/epimerase" evidence="7">
    <location>
        <begin position="7"/>
        <end position="119"/>
    </location>
</feature>
<name>A0A6G1U1N2_9BACT</name>
<comment type="function">
    <text evidence="6">Catalyzes the conversion of 7,8-dihydroneopterin to 6-hydroxymethyl-7,8-dihydropterin.</text>
</comment>
<dbReference type="EC" id="4.1.2.25" evidence="6"/>
<dbReference type="SUPFAM" id="SSF55620">
    <property type="entry name" value="Tetrahydrobiopterin biosynthesis enzymes-like"/>
    <property type="match status" value="1"/>
</dbReference>
<dbReference type="GO" id="GO:0046654">
    <property type="term" value="P:tetrahydrofolate biosynthetic process"/>
    <property type="evidence" value="ECO:0007669"/>
    <property type="project" value="UniProtKB-UniRule"/>
</dbReference>
<dbReference type="RefSeq" id="WP_153124433.1">
    <property type="nucleotide sequence ID" value="NZ_JAHOEO010000029.1"/>
</dbReference>
<dbReference type="Pfam" id="PF02152">
    <property type="entry name" value="FolB"/>
    <property type="match status" value="1"/>
</dbReference>
<dbReference type="InterPro" id="IPR006157">
    <property type="entry name" value="FolB_dom"/>
</dbReference>
<dbReference type="NCBIfam" id="TIGR00525">
    <property type="entry name" value="folB"/>
    <property type="match status" value="1"/>
</dbReference>
<proteinExistence type="inferred from homology"/>
<keyword evidence="5 6" id="KW-0456">Lyase</keyword>
<protein>
    <recommendedName>
        <fullName evidence="6">7,8-dihydroneopterin aldolase</fullName>
        <ecNumber evidence="6">4.1.2.25</ecNumber>
    </recommendedName>
</protein>
<dbReference type="InterPro" id="IPR043133">
    <property type="entry name" value="GTP-CH-I_C/QueF"/>
</dbReference>
<dbReference type="GO" id="GO:0046656">
    <property type="term" value="P:folic acid biosynthetic process"/>
    <property type="evidence" value="ECO:0007669"/>
    <property type="project" value="UniProtKB-UniRule"/>
</dbReference>
<dbReference type="GO" id="GO:0005737">
    <property type="term" value="C:cytoplasm"/>
    <property type="evidence" value="ECO:0007669"/>
    <property type="project" value="TreeGrafter"/>
</dbReference>
<evidence type="ECO:0000256" key="2">
    <source>
        <dbReference type="ARBA" id="ARBA00005013"/>
    </source>
</evidence>
<dbReference type="NCBIfam" id="TIGR00526">
    <property type="entry name" value="folB_dom"/>
    <property type="match status" value="1"/>
</dbReference>